<accession>A0A2H0BUC6</accession>
<dbReference type="EMBL" id="PCTA01000033">
    <property type="protein sequence ID" value="PIP61214.1"/>
    <property type="molecule type" value="Genomic_DNA"/>
</dbReference>
<reference evidence="1 2" key="1">
    <citation type="submission" date="2017-09" db="EMBL/GenBank/DDBJ databases">
        <title>Depth-based differentiation of microbial function through sediment-hosted aquifers and enrichment of novel symbionts in the deep terrestrial subsurface.</title>
        <authorList>
            <person name="Probst A.J."/>
            <person name="Ladd B."/>
            <person name="Jarett J.K."/>
            <person name="Geller-Mcgrath D.E."/>
            <person name="Sieber C.M."/>
            <person name="Emerson J.B."/>
            <person name="Anantharaman K."/>
            <person name="Thomas B.C."/>
            <person name="Malmstrom R."/>
            <person name="Stieglmeier M."/>
            <person name="Klingl A."/>
            <person name="Woyke T."/>
            <person name="Ryan C.M."/>
            <person name="Banfield J.F."/>
        </authorList>
    </citation>
    <scope>NUCLEOTIDE SEQUENCE [LARGE SCALE GENOMIC DNA]</scope>
    <source>
        <strain evidence="1">CG22_combo_CG10-13_8_21_14_all_38_20</strain>
    </source>
</reference>
<dbReference type="PANTHER" id="PTHR35788:SF1">
    <property type="entry name" value="EXPORTED PROTEIN"/>
    <property type="match status" value="1"/>
</dbReference>
<dbReference type="Proteomes" id="UP000231246">
    <property type="component" value="Unassembled WGS sequence"/>
</dbReference>
<comment type="caution">
    <text evidence="1">The sequence shown here is derived from an EMBL/GenBank/DDBJ whole genome shotgun (WGS) entry which is preliminary data.</text>
</comment>
<organism evidence="1 2">
    <name type="scientific">Candidatus Roizmanbacteria bacterium CG22_combo_CG10-13_8_21_14_all_38_20</name>
    <dbReference type="NCBI Taxonomy" id="1974862"/>
    <lineage>
        <taxon>Bacteria</taxon>
        <taxon>Candidatus Roizmaniibacteriota</taxon>
    </lineage>
</organism>
<name>A0A2H0BUC6_9BACT</name>
<dbReference type="Pfam" id="PF04294">
    <property type="entry name" value="VanW"/>
    <property type="match status" value="1"/>
</dbReference>
<protein>
    <recommendedName>
        <fullName evidence="3">Peptidoglycan binding domain-containing protein</fullName>
    </recommendedName>
</protein>
<evidence type="ECO:0000313" key="1">
    <source>
        <dbReference type="EMBL" id="PIP61214.1"/>
    </source>
</evidence>
<dbReference type="PANTHER" id="PTHR35788">
    <property type="entry name" value="EXPORTED PROTEIN-RELATED"/>
    <property type="match status" value="1"/>
</dbReference>
<proteinExistence type="predicted"/>
<gene>
    <name evidence="1" type="ORF">COW99_05510</name>
</gene>
<evidence type="ECO:0000313" key="2">
    <source>
        <dbReference type="Proteomes" id="UP000231246"/>
    </source>
</evidence>
<sequence length="533" mass="58762">MSIAGISMSALTRAEAQDKLRLLINENTPESIVLTHQNTTWELSLKELQYNPRISSSIDAAFNQRSIVKLLTQQFNNQPVSYEINNLELEASIATISAQLSFPAQKTEIQLVEDTLETIPGQDGQELPQQEVIDLINNQLAMLNFNHIKLPVKLVEVAISSSQLESTLARGQKFLSKTLSIHIADNMEELDGERIISLLNFKGGYDTEKIAVLIDTYAQSHDHPPQNALLKLENGKVTAFKPADAGQELKKEQASVELTNALILLENLDSQTHEVELSVVITQPEIVNQDANSLGINDLLSQGVSYFTGSAVGRIHNLSLAASRINGTLIPPGEEFSFNDTVGDISYSSGYQAAYVIKDGRTVLGDGGGVCQDSTTLFRAVLDAGLPITERKAHSYRVVYYEKGNFKPGLDATVYAPSTDFRFKNDTTAYILIQTKVDSAQAKLTYEIYGTSDGRETTISNHRVWDQQSPPEPLYQDDPSLPVGSVKQVDFAAWGSKVAFDYTVTRNGETLTSRTFFSNFRPWQAVYLRGTGA</sequence>
<dbReference type="AlphaFoldDB" id="A0A2H0BUC6"/>
<evidence type="ECO:0008006" key="3">
    <source>
        <dbReference type="Google" id="ProtNLM"/>
    </source>
</evidence>
<dbReference type="InterPro" id="IPR052913">
    <property type="entry name" value="Glycopeptide_resist_protein"/>
</dbReference>
<dbReference type="InterPro" id="IPR007391">
    <property type="entry name" value="Vancomycin_resist_VanW"/>
</dbReference>